<gene>
    <name evidence="2" type="ORF">RM572_13380</name>
</gene>
<protein>
    <recommendedName>
        <fullName evidence="4">Transmembrane protein</fullName>
    </recommendedName>
</protein>
<dbReference type="Proteomes" id="UP001183414">
    <property type="component" value="Unassembled WGS sequence"/>
</dbReference>
<keyword evidence="1" id="KW-0812">Transmembrane</keyword>
<keyword evidence="3" id="KW-1185">Reference proteome</keyword>
<sequence length="118" mass="12652">MTDTTAPHTPAPRCWIAPLMSTLVTLPLGFVVVGIAGLSQMACDSCFGSEADRFEDSFATAFAVFCWGLLVPAGLLVLSWALPRQRRFAALRVLVSVLAPVAVVALYLVFSALVRWPA</sequence>
<accession>A0ABU2NRZ8</accession>
<evidence type="ECO:0000256" key="1">
    <source>
        <dbReference type="SAM" id="Phobius"/>
    </source>
</evidence>
<proteinExistence type="predicted"/>
<dbReference type="RefSeq" id="WP_311673545.1">
    <property type="nucleotide sequence ID" value="NZ_JAVREQ010000010.1"/>
</dbReference>
<feature type="transmembrane region" description="Helical" evidence="1">
    <location>
        <begin position="89"/>
        <end position="110"/>
    </location>
</feature>
<comment type="caution">
    <text evidence="2">The sequence shown here is derived from an EMBL/GenBank/DDBJ whole genome shotgun (WGS) entry which is preliminary data.</text>
</comment>
<keyword evidence="1" id="KW-1133">Transmembrane helix</keyword>
<feature type="transmembrane region" description="Helical" evidence="1">
    <location>
        <begin position="15"/>
        <end position="38"/>
    </location>
</feature>
<name>A0ABU2NRZ8_9ACTN</name>
<evidence type="ECO:0000313" key="2">
    <source>
        <dbReference type="EMBL" id="MDT0379756.1"/>
    </source>
</evidence>
<dbReference type="EMBL" id="JAVREQ010000010">
    <property type="protein sequence ID" value="MDT0379756.1"/>
    <property type="molecule type" value="Genomic_DNA"/>
</dbReference>
<keyword evidence="1" id="KW-0472">Membrane</keyword>
<evidence type="ECO:0008006" key="4">
    <source>
        <dbReference type="Google" id="ProtNLM"/>
    </source>
</evidence>
<organism evidence="2 3">
    <name type="scientific">Streptomyces hazeniae</name>
    <dbReference type="NCBI Taxonomy" id="3075538"/>
    <lineage>
        <taxon>Bacteria</taxon>
        <taxon>Bacillati</taxon>
        <taxon>Actinomycetota</taxon>
        <taxon>Actinomycetes</taxon>
        <taxon>Kitasatosporales</taxon>
        <taxon>Streptomycetaceae</taxon>
        <taxon>Streptomyces</taxon>
    </lineage>
</organism>
<reference evidence="3" key="1">
    <citation type="submission" date="2023-07" db="EMBL/GenBank/DDBJ databases">
        <title>30 novel species of actinomycetes from the DSMZ collection.</title>
        <authorList>
            <person name="Nouioui I."/>
        </authorList>
    </citation>
    <scope>NUCLEOTIDE SEQUENCE [LARGE SCALE GENOMIC DNA]</scope>
    <source>
        <strain evidence="3">DSM 42041</strain>
    </source>
</reference>
<evidence type="ECO:0000313" key="3">
    <source>
        <dbReference type="Proteomes" id="UP001183414"/>
    </source>
</evidence>
<feature type="transmembrane region" description="Helical" evidence="1">
    <location>
        <begin position="58"/>
        <end position="82"/>
    </location>
</feature>